<name>A0A1Y1N324_PHOPY</name>
<reference evidence="2" key="1">
    <citation type="journal article" date="2016" name="Sci. Rep.">
        <title>Molecular characterization of firefly nuptial gifts: a multi-omics approach sheds light on postcopulatory sexual selection.</title>
        <authorList>
            <person name="Al-Wathiqui N."/>
            <person name="Fallon T.R."/>
            <person name="South A."/>
            <person name="Weng J.K."/>
            <person name="Lewis S.M."/>
        </authorList>
    </citation>
    <scope>NUCLEOTIDE SEQUENCE</scope>
</reference>
<accession>A0A1Y1N324</accession>
<dbReference type="AlphaFoldDB" id="A0A1Y1N324"/>
<dbReference type="EMBL" id="GEZM01013941">
    <property type="protein sequence ID" value="JAV92252.1"/>
    <property type="molecule type" value="Transcribed_RNA"/>
</dbReference>
<evidence type="ECO:0000313" key="2">
    <source>
        <dbReference type="EMBL" id="JAV92252.1"/>
    </source>
</evidence>
<organism evidence="2">
    <name type="scientific">Photinus pyralis</name>
    <name type="common">Common eastern firefly</name>
    <name type="synonym">Lampyris pyralis</name>
    <dbReference type="NCBI Taxonomy" id="7054"/>
    <lineage>
        <taxon>Eukaryota</taxon>
        <taxon>Metazoa</taxon>
        <taxon>Ecdysozoa</taxon>
        <taxon>Arthropoda</taxon>
        <taxon>Hexapoda</taxon>
        <taxon>Insecta</taxon>
        <taxon>Pterygota</taxon>
        <taxon>Neoptera</taxon>
        <taxon>Endopterygota</taxon>
        <taxon>Coleoptera</taxon>
        <taxon>Polyphaga</taxon>
        <taxon>Elateriformia</taxon>
        <taxon>Elateroidea</taxon>
        <taxon>Lampyridae</taxon>
        <taxon>Lampyrinae</taxon>
        <taxon>Photinus</taxon>
    </lineage>
</organism>
<feature type="region of interest" description="Disordered" evidence="1">
    <location>
        <begin position="178"/>
        <end position="220"/>
    </location>
</feature>
<proteinExistence type="predicted"/>
<evidence type="ECO:0000256" key="1">
    <source>
        <dbReference type="SAM" id="MobiDB-lite"/>
    </source>
</evidence>
<sequence>MYIRDDYINRIRGIFSGVKSVKDLMKPLFACTKDITVSLVPVRLAVEEVQLTSHQVSSQCLDDLVARCVNIQETHENQLRAKCYMNLEANVIGVISLIRETVLNIEKCLKSLEGCTSARKCCNHIVEAVSASKVYDQMESLGQQYENCVRSECTRIKDEIASISSRIVLCSQLTTEEPATSSEKQQTDLLGAQSDQNELSDDISIEAPPPDSPVLPFDTTLTNSSVFQGETHVAPTG</sequence>
<protein>
    <submittedName>
        <fullName evidence="2">Uncharacterized protein</fullName>
    </submittedName>
</protein>
<feature type="compositionally biased region" description="Polar residues" evidence="1">
    <location>
        <begin position="178"/>
        <end position="197"/>
    </location>
</feature>